<dbReference type="InterPro" id="IPR027385">
    <property type="entry name" value="Beta-barrel_OMP"/>
</dbReference>
<reference evidence="4" key="1">
    <citation type="submission" date="2020-02" db="EMBL/GenBank/DDBJ databases">
        <authorList>
            <person name="Meier V. D."/>
        </authorList>
    </citation>
    <scope>NUCLEOTIDE SEQUENCE</scope>
    <source>
        <strain evidence="4">AVDCRST_MAG56</strain>
    </source>
</reference>
<feature type="domain" description="Outer membrane protein beta-barrel" evidence="3">
    <location>
        <begin position="45"/>
        <end position="198"/>
    </location>
</feature>
<dbReference type="Pfam" id="PF13505">
    <property type="entry name" value="OMP_b-brl"/>
    <property type="match status" value="1"/>
</dbReference>
<evidence type="ECO:0000259" key="3">
    <source>
        <dbReference type="Pfam" id="PF13505"/>
    </source>
</evidence>
<protein>
    <recommendedName>
        <fullName evidence="3">Outer membrane protein beta-barrel domain-containing protein</fullName>
    </recommendedName>
</protein>
<dbReference type="EMBL" id="CADCTQ010000417">
    <property type="protein sequence ID" value="CAA9295906.1"/>
    <property type="molecule type" value="Genomic_DNA"/>
</dbReference>
<evidence type="ECO:0000256" key="2">
    <source>
        <dbReference type="SAM" id="SignalP"/>
    </source>
</evidence>
<name>A0A6J4K4N0_9SPHI</name>
<gene>
    <name evidence="4" type="ORF">AVDCRST_MAG56-5025</name>
</gene>
<feature type="signal peptide" evidence="2">
    <location>
        <begin position="1"/>
        <end position="23"/>
    </location>
</feature>
<proteinExistence type="predicted"/>
<sequence length="200" mass="21774">MKTIAQKLLYTAVLGLLSGAAFSQTGYTTIHYSPAFPLGENAVAVNRSGWRGAGVETGIFLSERFSLGVSANWHVFYNAAGATSVATRDNATYSGRGYRYVNAVPLFATGHYYFGNGERLTPYVGVGAGTIYRRYDILVGNYDFRRSGWQFGLFPEAGLQYPVGRGVRLGVNARYNYGFGNGNVARSSYLNANVGLTFTY</sequence>
<dbReference type="SUPFAM" id="SSF56925">
    <property type="entry name" value="OMPA-like"/>
    <property type="match status" value="1"/>
</dbReference>
<evidence type="ECO:0000313" key="4">
    <source>
        <dbReference type="EMBL" id="CAA9295906.1"/>
    </source>
</evidence>
<dbReference type="InterPro" id="IPR011250">
    <property type="entry name" value="OMP/PagP_B-barrel"/>
</dbReference>
<dbReference type="AlphaFoldDB" id="A0A6J4K4N0"/>
<feature type="chain" id="PRO_5026841961" description="Outer membrane protein beta-barrel domain-containing protein" evidence="2">
    <location>
        <begin position="24"/>
        <end position="200"/>
    </location>
</feature>
<accession>A0A6J4K4N0</accession>
<organism evidence="4">
    <name type="scientific">uncultured Cytophagales bacterium</name>
    <dbReference type="NCBI Taxonomy" id="158755"/>
    <lineage>
        <taxon>Bacteria</taxon>
        <taxon>Pseudomonadati</taxon>
        <taxon>Bacteroidota</taxon>
        <taxon>Sphingobacteriia</taxon>
        <taxon>Sphingobacteriales</taxon>
        <taxon>environmental samples</taxon>
    </lineage>
</organism>
<keyword evidence="1 2" id="KW-0732">Signal</keyword>
<dbReference type="Gene3D" id="2.40.160.20">
    <property type="match status" value="1"/>
</dbReference>
<evidence type="ECO:0000256" key="1">
    <source>
        <dbReference type="ARBA" id="ARBA00022729"/>
    </source>
</evidence>